<dbReference type="InterPro" id="IPR051461">
    <property type="entry name" value="UPF0750_membrane"/>
</dbReference>
<reference evidence="7 9" key="1">
    <citation type="submission" date="2017-11" db="EMBL/GenBank/DDBJ databases">
        <title>Comparitive Functional Genomics of Dry Heat Resistant strains isolated from the Viking Spacecraft.</title>
        <authorList>
            <person name="Seuylemezian A."/>
            <person name="Cooper K."/>
            <person name="Vaishampayan P."/>
        </authorList>
    </citation>
    <scope>NUCLEOTIDE SEQUENCE [LARGE SCALE GENOMIC DNA]</scope>
    <source>
        <strain evidence="7 9">M4.6</strain>
    </source>
</reference>
<dbReference type="EMBL" id="PGVD01000034">
    <property type="protein sequence ID" value="PLR96012.1"/>
    <property type="molecule type" value="Genomic_DNA"/>
</dbReference>
<evidence type="ECO:0000313" key="9">
    <source>
        <dbReference type="Proteomes" id="UP000234951"/>
    </source>
</evidence>
<keyword evidence="5 6" id="KW-0472">Membrane</keyword>
<dbReference type="EMBL" id="PGVA01000070">
    <property type="protein sequence ID" value="PLR79899.1"/>
    <property type="molecule type" value="Genomic_DNA"/>
</dbReference>
<sequence length="203" mass="22073">MKKFIRKSGLVLAGGAIQGMGMGLFLFPHAIPSGGAGGIAVLLNYWFTMNMGFSLWLTNFSALVLAIKYLGNRCALWTMAGITIASFSVYFFQHSIQISNRALVVDLLLGSILLGTGVGILLRQGVSNGGVGVIALIISSARNTLPGRPLFMINCSIFILTAAIIDWKIIVLALISQWISTKMVDLVCGIDFYQSYTFNWRKK</sequence>
<reference evidence="8 10" key="2">
    <citation type="submission" date="2017-12" db="EMBL/GenBank/DDBJ databases">
        <title>Comparative Functional Genomics of Dry Heat Resistant strains isolated from the Viking Spacecraft.</title>
        <authorList>
            <person name="Seuylemezian A."/>
            <person name="Cooper K."/>
            <person name="Vaishampayan P."/>
        </authorList>
    </citation>
    <scope>NUCLEOTIDE SEQUENCE [LARGE SCALE GENOMIC DNA]</scope>
    <source>
        <strain evidence="8 10">ATCC 29669</strain>
    </source>
</reference>
<evidence type="ECO:0000256" key="5">
    <source>
        <dbReference type="ARBA" id="ARBA00023136"/>
    </source>
</evidence>
<dbReference type="Proteomes" id="UP000234951">
    <property type="component" value="Unassembled WGS sequence"/>
</dbReference>
<feature type="transmembrane region" description="Helical" evidence="6">
    <location>
        <begin position="45"/>
        <end position="67"/>
    </location>
</feature>
<feature type="transmembrane region" description="Helical" evidence="6">
    <location>
        <begin position="151"/>
        <end position="175"/>
    </location>
</feature>
<evidence type="ECO:0000313" key="10">
    <source>
        <dbReference type="Proteomes" id="UP000235114"/>
    </source>
</evidence>
<organism evidence="7 9">
    <name type="scientific">Bacillus canaveralius</name>
    <dbReference type="NCBI Taxonomy" id="1403243"/>
    <lineage>
        <taxon>Bacteria</taxon>
        <taxon>Bacillati</taxon>
        <taxon>Bacillota</taxon>
        <taxon>Bacilli</taxon>
        <taxon>Bacillales</taxon>
        <taxon>Bacillaceae</taxon>
        <taxon>Bacillus</taxon>
    </lineage>
</organism>
<keyword evidence="2" id="KW-1003">Cell membrane</keyword>
<evidence type="ECO:0000313" key="7">
    <source>
        <dbReference type="EMBL" id="PLR79899.1"/>
    </source>
</evidence>
<evidence type="ECO:0000256" key="4">
    <source>
        <dbReference type="ARBA" id="ARBA00022989"/>
    </source>
</evidence>
<keyword evidence="4 6" id="KW-1133">Transmembrane helix</keyword>
<dbReference type="OrthoDB" id="2182285at2"/>
<evidence type="ECO:0000313" key="8">
    <source>
        <dbReference type="EMBL" id="PLR96012.1"/>
    </source>
</evidence>
<comment type="caution">
    <text evidence="7">The sequence shown here is derived from an EMBL/GenBank/DDBJ whole genome shotgun (WGS) entry which is preliminary data.</text>
</comment>
<protein>
    <submittedName>
        <fullName evidence="7">Membrane protein</fullName>
    </submittedName>
</protein>
<comment type="subcellular location">
    <subcellularLocation>
        <location evidence="1">Cell membrane</location>
        <topology evidence="1">Multi-pass membrane protein</topology>
    </subcellularLocation>
</comment>
<feature type="transmembrane region" description="Helical" evidence="6">
    <location>
        <begin position="98"/>
        <end position="122"/>
    </location>
</feature>
<dbReference type="RefSeq" id="WP_101579266.1">
    <property type="nucleotide sequence ID" value="NZ_PGVA01000070.1"/>
</dbReference>
<feature type="transmembrane region" description="Helical" evidence="6">
    <location>
        <begin position="74"/>
        <end position="92"/>
    </location>
</feature>
<keyword evidence="3 6" id="KW-0812">Transmembrane</keyword>
<gene>
    <name evidence="7" type="ORF">CU635_20710</name>
    <name evidence="8" type="ORF">CVD25_13230</name>
</gene>
<dbReference type="GO" id="GO:0005886">
    <property type="term" value="C:plasma membrane"/>
    <property type="evidence" value="ECO:0007669"/>
    <property type="project" value="UniProtKB-SubCell"/>
</dbReference>
<evidence type="ECO:0000256" key="6">
    <source>
        <dbReference type="SAM" id="Phobius"/>
    </source>
</evidence>
<dbReference type="Proteomes" id="UP000235114">
    <property type="component" value="Unassembled WGS sequence"/>
</dbReference>
<dbReference type="Pfam" id="PF02588">
    <property type="entry name" value="YitT_membrane"/>
    <property type="match status" value="1"/>
</dbReference>
<proteinExistence type="predicted"/>
<evidence type="ECO:0000256" key="2">
    <source>
        <dbReference type="ARBA" id="ARBA00022475"/>
    </source>
</evidence>
<dbReference type="AlphaFoldDB" id="A0A2N5GGL4"/>
<name>A0A2N5GGL4_9BACI</name>
<evidence type="ECO:0000256" key="1">
    <source>
        <dbReference type="ARBA" id="ARBA00004651"/>
    </source>
</evidence>
<evidence type="ECO:0000256" key="3">
    <source>
        <dbReference type="ARBA" id="ARBA00022692"/>
    </source>
</evidence>
<accession>A0A2N5GGL4</accession>
<feature type="transmembrane region" description="Helical" evidence="6">
    <location>
        <begin position="129"/>
        <end position="145"/>
    </location>
</feature>
<dbReference type="PANTHER" id="PTHR33545">
    <property type="entry name" value="UPF0750 MEMBRANE PROTEIN YITT-RELATED"/>
    <property type="match status" value="1"/>
</dbReference>
<dbReference type="InterPro" id="IPR003740">
    <property type="entry name" value="YitT"/>
</dbReference>
<keyword evidence="10" id="KW-1185">Reference proteome</keyword>
<dbReference type="PANTHER" id="PTHR33545:SF9">
    <property type="entry name" value="UPF0750 MEMBRANE PROTEIN YITE"/>
    <property type="match status" value="1"/>
</dbReference>